<name>A0A6J5CN70_9BURK</name>
<dbReference type="CDD" id="cd00293">
    <property type="entry name" value="USP-like"/>
    <property type="match status" value="1"/>
</dbReference>
<organism evidence="3 4">
    <name type="scientific">Paraburkholderia phenoliruptrix</name>
    <dbReference type="NCBI Taxonomy" id="252970"/>
    <lineage>
        <taxon>Bacteria</taxon>
        <taxon>Pseudomonadati</taxon>
        <taxon>Pseudomonadota</taxon>
        <taxon>Betaproteobacteria</taxon>
        <taxon>Burkholderiales</taxon>
        <taxon>Burkholderiaceae</taxon>
        <taxon>Paraburkholderia</taxon>
    </lineage>
</organism>
<dbReference type="SUPFAM" id="SSF52402">
    <property type="entry name" value="Adenine nucleotide alpha hydrolases-like"/>
    <property type="match status" value="1"/>
</dbReference>
<dbReference type="PANTHER" id="PTHR46268">
    <property type="entry name" value="STRESS RESPONSE PROTEIN NHAX"/>
    <property type="match status" value="1"/>
</dbReference>
<dbReference type="Proteomes" id="UP000494249">
    <property type="component" value="Unassembled WGS sequence"/>
</dbReference>
<reference evidence="3 4" key="1">
    <citation type="submission" date="2020-04" db="EMBL/GenBank/DDBJ databases">
        <authorList>
            <person name="De Canck E."/>
        </authorList>
    </citation>
    <scope>NUCLEOTIDE SEQUENCE [LARGE SCALE GENOMIC DNA]</scope>
    <source>
        <strain evidence="3 4">LMG 22037</strain>
    </source>
</reference>
<dbReference type="InterPro" id="IPR006016">
    <property type="entry name" value="UspA"/>
</dbReference>
<evidence type="ECO:0000256" key="1">
    <source>
        <dbReference type="ARBA" id="ARBA00008791"/>
    </source>
</evidence>
<sequence>MFTRVMVGIDGSLTAVAALTEAIQLATAEKAAIRAVSVVERVPDIVGPGPGFVDSSALAQSLRDIAQAALERAHNLFILTGLVGETALVNAGESDVASVLLRESQTWGAELMVLGTHARHGIERVLLGSTAESFLRMSTIPVLLIPHPKHNEDRVP</sequence>
<dbReference type="Gene3D" id="3.40.50.620">
    <property type="entry name" value="HUPs"/>
    <property type="match status" value="1"/>
</dbReference>
<dbReference type="PANTHER" id="PTHR46268:SF6">
    <property type="entry name" value="UNIVERSAL STRESS PROTEIN UP12"/>
    <property type="match status" value="1"/>
</dbReference>
<dbReference type="InterPro" id="IPR014729">
    <property type="entry name" value="Rossmann-like_a/b/a_fold"/>
</dbReference>
<accession>A0A6J5CN70</accession>
<evidence type="ECO:0000259" key="2">
    <source>
        <dbReference type="Pfam" id="PF00582"/>
    </source>
</evidence>
<feature type="domain" description="UspA" evidence="2">
    <location>
        <begin position="1"/>
        <end position="146"/>
    </location>
</feature>
<evidence type="ECO:0000313" key="3">
    <source>
        <dbReference type="EMBL" id="CAB3741980.1"/>
    </source>
</evidence>
<dbReference type="InterPro" id="IPR006015">
    <property type="entry name" value="Universal_stress_UspA"/>
</dbReference>
<dbReference type="Pfam" id="PF00582">
    <property type="entry name" value="Usp"/>
    <property type="match status" value="1"/>
</dbReference>
<dbReference type="EMBL" id="CADIKB010000077">
    <property type="protein sequence ID" value="CAB3741980.1"/>
    <property type="molecule type" value="Genomic_DNA"/>
</dbReference>
<protein>
    <recommendedName>
        <fullName evidence="2">UspA domain-containing protein</fullName>
    </recommendedName>
</protein>
<dbReference type="PRINTS" id="PR01438">
    <property type="entry name" value="UNVRSLSTRESS"/>
</dbReference>
<comment type="similarity">
    <text evidence="1">Belongs to the universal stress protein A family.</text>
</comment>
<evidence type="ECO:0000313" key="4">
    <source>
        <dbReference type="Proteomes" id="UP000494249"/>
    </source>
</evidence>
<gene>
    <name evidence="3" type="ORF">LMG22037_06549</name>
</gene>
<proteinExistence type="inferred from homology"/>
<dbReference type="AlphaFoldDB" id="A0A6J5CN70"/>